<sequence>MEKPLKIAGYALILIALAANLSGYGVLRMKKNYSAEIVRELAKPECKVIATDVFWLPEELAWLSREKCIFLMKEPTSLEQAQKLLAENGIRDFTLILGTKSRVLSNESIARAARKMDIVPGRRFHNDRLGFFELQIFRCSIRPDSK</sequence>
<protein>
    <submittedName>
        <fullName evidence="1">Uncharacterized protein</fullName>
    </submittedName>
</protein>
<name>A0A645ISN4_9ZZZZ</name>
<evidence type="ECO:0000313" key="1">
    <source>
        <dbReference type="EMBL" id="MPN53399.1"/>
    </source>
</evidence>
<proteinExistence type="predicted"/>
<accession>A0A645ISN4</accession>
<dbReference type="AlphaFoldDB" id="A0A645ISN4"/>
<reference evidence="1" key="1">
    <citation type="submission" date="2019-08" db="EMBL/GenBank/DDBJ databases">
        <authorList>
            <person name="Kucharzyk K."/>
            <person name="Murdoch R.W."/>
            <person name="Higgins S."/>
            <person name="Loffler F."/>
        </authorList>
    </citation>
    <scope>NUCLEOTIDE SEQUENCE</scope>
</reference>
<dbReference type="EMBL" id="VSSQ01120492">
    <property type="protein sequence ID" value="MPN53399.1"/>
    <property type="molecule type" value="Genomic_DNA"/>
</dbReference>
<gene>
    <name evidence="1" type="ORF">SDC9_201063</name>
</gene>
<organism evidence="1">
    <name type="scientific">bioreactor metagenome</name>
    <dbReference type="NCBI Taxonomy" id="1076179"/>
    <lineage>
        <taxon>unclassified sequences</taxon>
        <taxon>metagenomes</taxon>
        <taxon>ecological metagenomes</taxon>
    </lineage>
</organism>
<comment type="caution">
    <text evidence="1">The sequence shown here is derived from an EMBL/GenBank/DDBJ whole genome shotgun (WGS) entry which is preliminary data.</text>
</comment>